<dbReference type="GO" id="GO:0005524">
    <property type="term" value="F:ATP binding"/>
    <property type="evidence" value="ECO:0007669"/>
    <property type="project" value="UniProtKB-KW"/>
</dbReference>
<dbReference type="EMBL" id="AUZX01011275">
    <property type="protein sequence ID" value="EQD43910.1"/>
    <property type="molecule type" value="Genomic_DNA"/>
</dbReference>
<dbReference type="PRINTS" id="PR00474">
    <property type="entry name" value="GLU5KINASE"/>
</dbReference>
<reference evidence="6" key="1">
    <citation type="submission" date="2013-08" db="EMBL/GenBank/DDBJ databases">
        <authorList>
            <person name="Mendez C."/>
            <person name="Richter M."/>
            <person name="Ferrer M."/>
            <person name="Sanchez J."/>
        </authorList>
    </citation>
    <scope>NUCLEOTIDE SEQUENCE</scope>
</reference>
<dbReference type="GO" id="GO:0003991">
    <property type="term" value="F:acetylglutamate kinase activity"/>
    <property type="evidence" value="ECO:0007669"/>
    <property type="project" value="TreeGrafter"/>
</dbReference>
<evidence type="ECO:0000256" key="3">
    <source>
        <dbReference type="ARBA" id="ARBA00022777"/>
    </source>
</evidence>
<dbReference type="PANTHER" id="PTHR23342:SF20">
    <property type="entry name" value="[LYSW]-AMINOADIPATE KINASE"/>
    <property type="match status" value="1"/>
</dbReference>
<organism evidence="6">
    <name type="scientific">mine drainage metagenome</name>
    <dbReference type="NCBI Taxonomy" id="410659"/>
    <lineage>
        <taxon>unclassified sequences</taxon>
        <taxon>metagenomes</taxon>
        <taxon>ecological metagenomes</taxon>
    </lineage>
</organism>
<dbReference type="GO" id="GO:0006526">
    <property type="term" value="P:L-arginine biosynthetic process"/>
    <property type="evidence" value="ECO:0007669"/>
    <property type="project" value="TreeGrafter"/>
</dbReference>
<evidence type="ECO:0000256" key="4">
    <source>
        <dbReference type="ARBA" id="ARBA00022840"/>
    </source>
</evidence>
<dbReference type="InterPro" id="IPR036393">
    <property type="entry name" value="AceGlu_kinase-like_sf"/>
</dbReference>
<dbReference type="InterPro" id="IPR001057">
    <property type="entry name" value="Glu/AcGlu_kinase"/>
</dbReference>
<comment type="caution">
    <text evidence="6">The sequence shown here is derived from an EMBL/GenBank/DDBJ whole genome shotgun (WGS) entry which is preliminary data.</text>
</comment>
<proteinExistence type="predicted"/>
<dbReference type="InterPro" id="IPR001048">
    <property type="entry name" value="Asp/Glu/Uridylate_kinase"/>
</dbReference>
<gene>
    <name evidence="6" type="ORF">B1A_15367</name>
</gene>
<feature type="domain" description="Aspartate/glutamate/uridylate kinase" evidence="5">
    <location>
        <begin position="12"/>
        <end position="129"/>
    </location>
</feature>
<evidence type="ECO:0000256" key="2">
    <source>
        <dbReference type="ARBA" id="ARBA00022741"/>
    </source>
</evidence>
<keyword evidence="1" id="KW-0808">Transferase</keyword>
<evidence type="ECO:0000313" key="6">
    <source>
        <dbReference type="EMBL" id="EQD43910.1"/>
    </source>
</evidence>
<keyword evidence="3 6" id="KW-0418">Kinase</keyword>
<keyword evidence="2" id="KW-0547">Nucleotide-binding</keyword>
<accession>T1APA0</accession>
<reference evidence="6" key="2">
    <citation type="journal article" date="2014" name="ISME J.">
        <title>Microbial stratification in low pH oxic and suboxic macroscopic growths along an acid mine drainage.</title>
        <authorList>
            <person name="Mendez-Garcia C."/>
            <person name="Mesa V."/>
            <person name="Sprenger R.R."/>
            <person name="Richter M."/>
            <person name="Diez M.S."/>
            <person name="Solano J."/>
            <person name="Bargiela R."/>
            <person name="Golyshina O.V."/>
            <person name="Manteca A."/>
            <person name="Ramos J.L."/>
            <person name="Gallego J.R."/>
            <person name="Llorente I."/>
            <person name="Martins Dos Santos V.A."/>
            <person name="Jensen O.N."/>
            <person name="Pelaez A.I."/>
            <person name="Sanchez J."/>
            <person name="Ferrer M."/>
        </authorList>
    </citation>
    <scope>NUCLEOTIDE SEQUENCE</scope>
</reference>
<sequence>MGEGREQVLRGDRSGRVTSVNAALLNLLLNAQYLPVLCPPALSHEGRAMNVDADRAAAQVAVALGASTLVLLSDVPGLLLDPADPATLVPDVRRHEIGRAMEIARGRMRIKVLAAKEALQGGVRRVVLADGRVDRPIEMAVQGHGTVFRRAGVSRTQE</sequence>
<protein>
    <submittedName>
        <fullName evidence="6">Aspartate/glutamate/uridylate kinase domain protein</fullName>
    </submittedName>
</protein>
<dbReference type="PANTHER" id="PTHR23342">
    <property type="entry name" value="N-ACETYLGLUTAMATE SYNTHASE"/>
    <property type="match status" value="1"/>
</dbReference>
<dbReference type="Gene3D" id="3.40.1160.10">
    <property type="entry name" value="Acetylglutamate kinase-like"/>
    <property type="match status" value="1"/>
</dbReference>
<evidence type="ECO:0000256" key="1">
    <source>
        <dbReference type="ARBA" id="ARBA00022679"/>
    </source>
</evidence>
<name>T1APA0_9ZZZZ</name>
<dbReference type="AlphaFoldDB" id="T1APA0"/>
<dbReference type="SUPFAM" id="SSF53633">
    <property type="entry name" value="Carbamate kinase-like"/>
    <property type="match status" value="1"/>
</dbReference>
<dbReference type="Pfam" id="PF00696">
    <property type="entry name" value="AA_kinase"/>
    <property type="match status" value="1"/>
</dbReference>
<evidence type="ECO:0000259" key="5">
    <source>
        <dbReference type="Pfam" id="PF00696"/>
    </source>
</evidence>
<keyword evidence="4" id="KW-0067">ATP-binding</keyword>